<sequence length="436" mass="47604">MNHRSWWLLPLLLLLGFGLAGLQPVQAASGKWYRDNGNMMGSESKTVIKQLNDQTFAKITGHPQIAVITVTSLHDEEIEDYANEQFAKLGIGKKGWDNGLLLVLSRRDRKYWLEVGYGLEDVVPDGSADEIVTGSVKKLLKAEDYDHAIALFLTNIGKRVAAHQSAIATPTQIKAKRAHDAAVKQLLITVALVVVGMMVLFFIIHAAITARLRDAMPHVAAMQTLPIYAAVTAAGIKLQLDTAAVPLFRFAWSHDKLRVIGMANLTRRGFESWTRKVRMMVPHPYWYYDNVRGALRKLPDQTLVNAPTIAAVAELLNPALADRFKTGQPYEAAFTAWLNEQKSVAGQAAVTTWSKFLAKVKPTDTFSDATLAATFSAILFHIRHPDQDQDLSQSDVPLWVISDFGSATSSHSGDSDDFGSGFGGGSSGGGGFGGSW</sequence>
<comment type="caution">
    <text evidence="4">The sequence shown here is derived from an EMBL/GenBank/DDBJ whole genome shotgun (WGS) entry which is preliminary data.</text>
</comment>
<dbReference type="RefSeq" id="WP_005685276.1">
    <property type="nucleotide sequence ID" value="NZ_BSWG01000006.1"/>
</dbReference>
<dbReference type="Pfam" id="PF04536">
    <property type="entry name" value="TPM_phosphatase"/>
    <property type="match status" value="1"/>
</dbReference>
<dbReference type="AlphaFoldDB" id="A0A5P5Z8T5"/>
<keyword evidence="2" id="KW-0812">Transmembrane</keyword>
<evidence type="ECO:0000256" key="2">
    <source>
        <dbReference type="SAM" id="Phobius"/>
    </source>
</evidence>
<dbReference type="EMBL" id="MTJY01000007">
    <property type="protein sequence ID" value="ONN75932.1"/>
    <property type="molecule type" value="Genomic_DNA"/>
</dbReference>
<evidence type="ECO:0000313" key="4">
    <source>
        <dbReference type="EMBL" id="ONN75932.1"/>
    </source>
</evidence>
<dbReference type="Proteomes" id="UP000189067">
    <property type="component" value="Unassembled WGS sequence"/>
</dbReference>
<dbReference type="Gene3D" id="3.10.310.50">
    <property type="match status" value="1"/>
</dbReference>
<reference evidence="4 5" key="1">
    <citation type="submission" date="2017-01" db="EMBL/GenBank/DDBJ databases">
        <title>In silico prediction, in vitro antibacterial spectrum and physicochemical properties of a putative bacteriocin produced by Lactobacillus rhamnosus strain L156.4.</title>
        <authorList>
            <person name="Silveira A.M."/>
            <person name="Monteiro A.S."/>
            <person name="Santos V.L."/>
            <person name="Nicoli J.R."/>
            <person name="Azevedo V."/>
            <person name="Soares S.C."/>
            <person name="Castro-Oliveira L."/>
            <person name="Dias-Souza M.V."/>
            <person name="Nardi R.M."/>
        </authorList>
    </citation>
    <scope>NUCLEOTIDE SEQUENCE [LARGE SCALE GENOMIC DNA]</scope>
    <source>
        <strain evidence="4 5">L156.4</strain>
    </source>
</reference>
<dbReference type="PANTHER" id="PTHR30373:SF2">
    <property type="entry name" value="UPF0603 PROTEIN YGCG"/>
    <property type="match status" value="1"/>
</dbReference>
<gene>
    <name evidence="4" type="ORF">BWR10_01050</name>
</gene>
<keyword evidence="2" id="KW-1133">Transmembrane helix</keyword>
<feature type="domain" description="TPM" evidence="3">
    <location>
        <begin position="35"/>
        <end position="158"/>
    </location>
</feature>
<evidence type="ECO:0000259" key="3">
    <source>
        <dbReference type="Pfam" id="PF04536"/>
    </source>
</evidence>
<accession>A0A5P5Z8T5</accession>
<organism evidence="4 5">
    <name type="scientific">Lacticaseibacillus rhamnosus</name>
    <name type="common">Lactobacillus rhamnosus</name>
    <dbReference type="NCBI Taxonomy" id="47715"/>
    <lineage>
        <taxon>Bacteria</taxon>
        <taxon>Bacillati</taxon>
        <taxon>Bacillota</taxon>
        <taxon>Bacilli</taxon>
        <taxon>Lactobacillales</taxon>
        <taxon>Lactobacillaceae</taxon>
        <taxon>Lacticaseibacillus</taxon>
    </lineage>
</organism>
<evidence type="ECO:0000313" key="5">
    <source>
        <dbReference type="Proteomes" id="UP000189067"/>
    </source>
</evidence>
<dbReference type="PANTHER" id="PTHR30373">
    <property type="entry name" value="UPF0603 PROTEIN YGCG"/>
    <property type="match status" value="1"/>
</dbReference>
<proteinExistence type="predicted"/>
<name>A0A5P5Z8T5_LACRH</name>
<feature type="transmembrane region" description="Helical" evidence="2">
    <location>
        <begin position="186"/>
        <end position="208"/>
    </location>
</feature>
<feature type="compositionally biased region" description="Gly residues" evidence="1">
    <location>
        <begin position="420"/>
        <end position="436"/>
    </location>
</feature>
<feature type="region of interest" description="Disordered" evidence="1">
    <location>
        <begin position="411"/>
        <end position="436"/>
    </location>
</feature>
<evidence type="ECO:0000256" key="1">
    <source>
        <dbReference type="SAM" id="MobiDB-lite"/>
    </source>
</evidence>
<protein>
    <submittedName>
        <fullName evidence="4">Methanol dehydrogenase beta-propeller domain-containing protein</fullName>
    </submittedName>
</protein>
<keyword evidence="2" id="KW-0472">Membrane</keyword>
<dbReference type="InterPro" id="IPR007621">
    <property type="entry name" value="TPM_dom"/>
</dbReference>